<dbReference type="InterPro" id="IPR013106">
    <property type="entry name" value="Ig_V-set"/>
</dbReference>
<protein>
    <recommendedName>
        <fullName evidence="7">Ig-like domain-containing protein</fullName>
    </recommendedName>
</protein>
<keyword evidence="2" id="KW-1064">Adaptive immunity</keyword>
<name>A0A9Q1I069_CONCO</name>
<dbReference type="AlphaFoldDB" id="A0A9Q1I069"/>
<dbReference type="PANTHER" id="PTHR19367:SF18">
    <property type="entry name" value="T CELL RECEPTOR ALPHA VARIABLE 16"/>
    <property type="match status" value="1"/>
</dbReference>
<keyword evidence="5" id="KW-1279">T cell receptor</keyword>
<evidence type="ECO:0000256" key="4">
    <source>
        <dbReference type="ARBA" id="ARBA00023319"/>
    </source>
</evidence>
<reference evidence="8" key="1">
    <citation type="journal article" date="2023" name="Science">
        <title>Genome structures resolve the early diversification of teleost fishes.</title>
        <authorList>
            <person name="Parey E."/>
            <person name="Louis A."/>
            <person name="Montfort J."/>
            <person name="Bouchez O."/>
            <person name="Roques C."/>
            <person name="Iampietro C."/>
            <person name="Lluch J."/>
            <person name="Castinel A."/>
            <person name="Donnadieu C."/>
            <person name="Desvignes T."/>
            <person name="Floi Bucao C."/>
            <person name="Jouanno E."/>
            <person name="Wen M."/>
            <person name="Mejri S."/>
            <person name="Dirks R."/>
            <person name="Jansen H."/>
            <person name="Henkel C."/>
            <person name="Chen W.J."/>
            <person name="Zahm M."/>
            <person name="Cabau C."/>
            <person name="Klopp C."/>
            <person name="Thompson A.W."/>
            <person name="Robinson-Rechavi M."/>
            <person name="Braasch I."/>
            <person name="Lecointre G."/>
            <person name="Bobe J."/>
            <person name="Postlethwait J.H."/>
            <person name="Berthelot C."/>
            <person name="Roest Crollius H."/>
            <person name="Guiguen Y."/>
        </authorList>
    </citation>
    <scope>NUCLEOTIDE SEQUENCE</scope>
    <source>
        <strain evidence="8">Concon-B</strain>
    </source>
</reference>
<dbReference type="EMBL" id="JAFJMO010000006">
    <property type="protein sequence ID" value="KAJ8274521.1"/>
    <property type="molecule type" value="Genomic_DNA"/>
</dbReference>
<accession>A0A9Q1I069</accession>
<feature type="chain" id="PRO_5040278126" description="Ig-like domain-containing protein" evidence="6">
    <location>
        <begin position="17"/>
        <end position="106"/>
    </location>
</feature>
<dbReference type="InterPro" id="IPR013783">
    <property type="entry name" value="Ig-like_fold"/>
</dbReference>
<dbReference type="PANTHER" id="PTHR19367">
    <property type="entry name" value="T-CELL RECEPTOR ALPHA CHAIN V REGION"/>
    <property type="match status" value="1"/>
</dbReference>
<keyword evidence="9" id="KW-1185">Reference proteome</keyword>
<dbReference type="SUPFAM" id="SSF48726">
    <property type="entry name" value="Immunoglobulin"/>
    <property type="match status" value="1"/>
</dbReference>
<organism evidence="8 9">
    <name type="scientific">Conger conger</name>
    <name type="common">Conger eel</name>
    <name type="synonym">Muraena conger</name>
    <dbReference type="NCBI Taxonomy" id="82655"/>
    <lineage>
        <taxon>Eukaryota</taxon>
        <taxon>Metazoa</taxon>
        <taxon>Chordata</taxon>
        <taxon>Craniata</taxon>
        <taxon>Vertebrata</taxon>
        <taxon>Euteleostomi</taxon>
        <taxon>Actinopterygii</taxon>
        <taxon>Neopterygii</taxon>
        <taxon>Teleostei</taxon>
        <taxon>Anguilliformes</taxon>
        <taxon>Congridae</taxon>
        <taxon>Conger</taxon>
    </lineage>
</organism>
<evidence type="ECO:0000259" key="7">
    <source>
        <dbReference type="PROSITE" id="PS50835"/>
    </source>
</evidence>
<evidence type="ECO:0000256" key="1">
    <source>
        <dbReference type="ARBA" id="ARBA00022729"/>
    </source>
</evidence>
<proteinExistence type="predicted"/>
<comment type="caution">
    <text evidence="8">The sequence shown here is derived from an EMBL/GenBank/DDBJ whole genome shotgun (WGS) entry which is preliminary data.</text>
</comment>
<dbReference type="SMART" id="SM00406">
    <property type="entry name" value="IGv"/>
    <property type="match status" value="1"/>
</dbReference>
<gene>
    <name evidence="8" type="ORF">COCON_G00091460</name>
</gene>
<dbReference type="GO" id="GO:0042101">
    <property type="term" value="C:T cell receptor complex"/>
    <property type="evidence" value="ECO:0007669"/>
    <property type="project" value="UniProtKB-KW"/>
</dbReference>
<dbReference type="Gene3D" id="2.60.40.10">
    <property type="entry name" value="Immunoglobulins"/>
    <property type="match status" value="1"/>
</dbReference>
<evidence type="ECO:0000313" key="8">
    <source>
        <dbReference type="EMBL" id="KAJ8274521.1"/>
    </source>
</evidence>
<feature type="signal peptide" evidence="6">
    <location>
        <begin position="1"/>
        <end position="16"/>
    </location>
</feature>
<dbReference type="InterPro" id="IPR007110">
    <property type="entry name" value="Ig-like_dom"/>
</dbReference>
<feature type="non-terminal residue" evidence="8">
    <location>
        <position position="1"/>
    </location>
</feature>
<feature type="domain" description="Ig-like" evidence="7">
    <location>
        <begin position="23"/>
        <end position="106"/>
    </location>
</feature>
<dbReference type="Proteomes" id="UP001152803">
    <property type="component" value="Unassembled WGS sequence"/>
</dbReference>
<dbReference type="InterPro" id="IPR051287">
    <property type="entry name" value="TCR_variable_region"/>
</dbReference>
<evidence type="ECO:0000256" key="6">
    <source>
        <dbReference type="SAM" id="SignalP"/>
    </source>
</evidence>
<keyword evidence="5" id="KW-0391">Immunity</keyword>
<dbReference type="Pfam" id="PF07686">
    <property type="entry name" value="V-set"/>
    <property type="match status" value="1"/>
</dbReference>
<sequence>MLHCLFLIFSTMLGDSLEDAITPVNNAVGSFEGSRVTLSCKYTGTAYSLYWYRQFPSSKLEFLILTVSKENENGRFSAKHDKENNIVHLEISSAEVTDSALYYCAL</sequence>
<dbReference type="GO" id="GO:0002250">
    <property type="term" value="P:adaptive immune response"/>
    <property type="evidence" value="ECO:0007669"/>
    <property type="project" value="UniProtKB-KW"/>
</dbReference>
<evidence type="ECO:0000256" key="2">
    <source>
        <dbReference type="ARBA" id="ARBA00023130"/>
    </source>
</evidence>
<evidence type="ECO:0000256" key="3">
    <source>
        <dbReference type="ARBA" id="ARBA00023170"/>
    </source>
</evidence>
<dbReference type="OrthoDB" id="9803478at2759"/>
<keyword evidence="3" id="KW-0675">Receptor</keyword>
<evidence type="ECO:0000313" key="9">
    <source>
        <dbReference type="Proteomes" id="UP001152803"/>
    </source>
</evidence>
<dbReference type="PROSITE" id="PS50835">
    <property type="entry name" value="IG_LIKE"/>
    <property type="match status" value="1"/>
</dbReference>
<dbReference type="InterPro" id="IPR036179">
    <property type="entry name" value="Ig-like_dom_sf"/>
</dbReference>
<evidence type="ECO:0000256" key="5">
    <source>
        <dbReference type="ARBA" id="ARBA00043266"/>
    </source>
</evidence>
<keyword evidence="1 6" id="KW-0732">Signal</keyword>
<keyword evidence="4" id="KW-0393">Immunoglobulin domain</keyword>